<accession>A0A8X6QAH4</accession>
<dbReference type="EMBL" id="BMAW01124568">
    <property type="protein sequence ID" value="GFU08489.1"/>
    <property type="molecule type" value="Genomic_DNA"/>
</dbReference>
<dbReference type="AlphaFoldDB" id="A0A8X6QAH4"/>
<dbReference type="Proteomes" id="UP000887013">
    <property type="component" value="Unassembled WGS sequence"/>
</dbReference>
<keyword evidence="2" id="KW-1185">Reference proteome</keyword>
<gene>
    <name evidence="1" type="ORF">NPIL_615201</name>
</gene>
<name>A0A8X6QAH4_NEPPI</name>
<evidence type="ECO:0000313" key="1">
    <source>
        <dbReference type="EMBL" id="GFU08489.1"/>
    </source>
</evidence>
<organism evidence="1 2">
    <name type="scientific">Nephila pilipes</name>
    <name type="common">Giant wood spider</name>
    <name type="synonym">Nephila maculata</name>
    <dbReference type="NCBI Taxonomy" id="299642"/>
    <lineage>
        <taxon>Eukaryota</taxon>
        <taxon>Metazoa</taxon>
        <taxon>Ecdysozoa</taxon>
        <taxon>Arthropoda</taxon>
        <taxon>Chelicerata</taxon>
        <taxon>Arachnida</taxon>
        <taxon>Araneae</taxon>
        <taxon>Araneomorphae</taxon>
        <taxon>Entelegynae</taxon>
        <taxon>Araneoidea</taxon>
        <taxon>Nephilidae</taxon>
        <taxon>Nephila</taxon>
    </lineage>
</organism>
<reference evidence="1" key="1">
    <citation type="submission" date="2020-08" db="EMBL/GenBank/DDBJ databases">
        <title>Multicomponent nature underlies the extraordinary mechanical properties of spider dragline silk.</title>
        <authorList>
            <person name="Kono N."/>
            <person name="Nakamura H."/>
            <person name="Mori M."/>
            <person name="Yoshida Y."/>
            <person name="Ohtoshi R."/>
            <person name="Malay A.D."/>
            <person name="Moran D.A.P."/>
            <person name="Tomita M."/>
            <person name="Numata K."/>
            <person name="Arakawa K."/>
        </authorList>
    </citation>
    <scope>NUCLEOTIDE SEQUENCE</scope>
</reference>
<comment type="caution">
    <text evidence="1">The sequence shown here is derived from an EMBL/GenBank/DDBJ whole genome shotgun (WGS) entry which is preliminary data.</text>
</comment>
<evidence type="ECO:0000313" key="2">
    <source>
        <dbReference type="Proteomes" id="UP000887013"/>
    </source>
</evidence>
<sequence length="91" mass="10158">MKSFATSSFLDGIQRMISMAIVSGDHFPANGEKLVHIFLILVKYRGKPKTSLATGLACPRHLLVKNSVTSRTIAEGFYKQTTAELLMWRTE</sequence>
<protein>
    <submittedName>
        <fullName evidence="1">Uncharacterized protein</fullName>
    </submittedName>
</protein>
<proteinExistence type="predicted"/>